<evidence type="ECO:0000313" key="19">
    <source>
        <dbReference type="Proteomes" id="UP000823926"/>
    </source>
</evidence>
<evidence type="ECO:0000256" key="14">
    <source>
        <dbReference type="PIRSR" id="PIRSR603373-1"/>
    </source>
</evidence>
<dbReference type="Proteomes" id="UP000823926">
    <property type="component" value="Unassembled WGS sequence"/>
</dbReference>
<dbReference type="Gene3D" id="1.10.287.1770">
    <property type="match status" value="1"/>
</dbReference>
<dbReference type="Pfam" id="PF07664">
    <property type="entry name" value="FeoB_C"/>
    <property type="match status" value="1"/>
</dbReference>
<feature type="binding site" evidence="15">
    <location>
        <position position="134"/>
    </location>
    <ligand>
        <name>Mg(2+)</name>
        <dbReference type="ChEBI" id="CHEBI:18420"/>
        <label>2</label>
    </ligand>
</feature>
<dbReference type="Pfam" id="PF17910">
    <property type="entry name" value="FeoB_Cyto"/>
    <property type="match status" value="1"/>
</dbReference>
<feature type="binding site" evidence="15">
    <location>
        <position position="133"/>
    </location>
    <ligand>
        <name>Mg(2+)</name>
        <dbReference type="ChEBI" id="CHEBI:18420"/>
        <label>2</label>
    </ligand>
</feature>
<feature type="domain" description="FeoB-type G" evidence="17">
    <location>
        <begin position="112"/>
        <end position="274"/>
    </location>
</feature>
<organism evidence="18 19">
    <name type="scientific">Candidatus Rikenella faecigallinarum</name>
    <dbReference type="NCBI Taxonomy" id="2838745"/>
    <lineage>
        <taxon>Bacteria</taxon>
        <taxon>Pseudomonadati</taxon>
        <taxon>Bacteroidota</taxon>
        <taxon>Bacteroidia</taxon>
        <taxon>Bacteroidales</taxon>
        <taxon>Rikenellaceae</taxon>
        <taxon>Rikenella</taxon>
    </lineage>
</organism>
<dbReference type="GO" id="GO:0005525">
    <property type="term" value="F:GTP binding"/>
    <property type="evidence" value="ECO:0007669"/>
    <property type="project" value="UniProtKB-KW"/>
</dbReference>
<dbReference type="Gene3D" id="3.40.50.300">
    <property type="entry name" value="P-loop containing nucleotide triphosphate hydrolases"/>
    <property type="match status" value="1"/>
</dbReference>
<accession>A0A9D1QDQ9</accession>
<dbReference type="CDD" id="cd01879">
    <property type="entry name" value="FeoB"/>
    <property type="match status" value="1"/>
</dbReference>
<evidence type="ECO:0000313" key="18">
    <source>
        <dbReference type="EMBL" id="HIW11198.1"/>
    </source>
</evidence>
<reference evidence="18" key="1">
    <citation type="journal article" date="2021" name="PeerJ">
        <title>Extensive microbial diversity within the chicken gut microbiome revealed by metagenomics and culture.</title>
        <authorList>
            <person name="Gilroy R."/>
            <person name="Ravi A."/>
            <person name="Getino M."/>
            <person name="Pursley I."/>
            <person name="Horton D.L."/>
            <person name="Alikhan N.F."/>
            <person name="Baker D."/>
            <person name="Gharbi K."/>
            <person name="Hall N."/>
            <person name="Watson M."/>
            <person name="Adriaenssens E.M."/>
            <person name="Foster-Nyarko E."/>
            <person name="Jarju S."/>
            <person name="Secka A."/>
            <person name="Antonio M."/>
            <person name="Oren A."/>
            <person name="Chaudhuri R.R."/>
            <person name="La Ragione R."/>
            <person name="Hildebrand F."/>
            <person name="Pallen M.J."/>
        </authorList>
    </citation>
    <scope>NUCLEOTIDE SEQUENCE</scope>
    <source>
        <strain evidence="18">ChiBcec15-1070</strain>
    </source>
</reference>
<proteinExistence type="inferred from homology"/>
<feature type="transmembrane region" description="Helical" evidence="16">
    <location>
        <begin position="567"/>
        <end position="587"/>
    </location>
</feature>
<keyword evidence="2 16" id="KW-0813">Transport</keyword>
<dbReference type="PANTHER" id="PTHR43185">
    <property type="entry name" value="FERROUS IRON TRANSPORT PROTEIN B"/>
    <property type="match status" value="1"/>
</dbReference>
<dbReference type="InterPro" id="IPR050860">
    <property type="entry name" value="FeoB_GTPase"/>
</dbReference>
<dbReference type="Pfam" id="PF07670">
    <property type="entry name" value="Gate"/>
    <property type="match status" value="2"/>
</dbReference>
<keyword evidence="8 16" id="KW-0408">Iron</keyword>
<keyword evidence="11 16" id="KW-0472">Membrane</keyword>
<evidence type="ECO:0000256" key="6">
    <source>
        <dbReference type="ARBA" id="ARBA00022741"/>
    </source>
</evidence>
<feature type="transmembrane region" description="Helical" evidence="16">
    <location>
        <begin position="625"/>
        <end position="646"/>
    </location>
</feature>
<sequence>MGNETTLCRRLSELSTAESGVITKVRGHGSFRKRITEMGFIRGKRVTVIKNAPLLDPVEYEIMGYHIALRRSEADLIEVVPESEAGTVELPQAQVVWEDETVERVRHAAGRTVNVALVGNPNCGKTSLFNLASGSHERVGNYSGVTVEAKEAVAHHKGYTLHLADLPGTYSITEYTPEELYVRRHILEQMPDVVINVVDASNLERNLFLTTQLIDMNLKVVIALNMYDELEASGARFDYEALGRMIGIPIVPTVASKGEGVERLFDRVVSVFEDNDPTVRHIHINYGEDIERSINVLQNLIWQDSDIVAHYSSRYLAIKLLEGDRDTLGLLAGVKNYAEIQAAVERESARLERFYNDRTETVIANARYGFIAGALGETFVPGTVDKNSRATRIDRIMTHRIWGFPIFLLLMWVMFQATFSLGEIPAGWMESGVAWLGEWLSRIIPEGSLRDLVVDGVVSGVGGVIVFLPQILILFFFISLMEDTGYMARTAFLMDRFMHRIGLHGKSFIPLLMGFGCNVPAIMATRTLESRKDRILTMLIIPFMSCSARLPVYVLLISAFFPAYQGLVLMSIYLIGIVVAVLSSLLLKRILFHREEAPFVMELPPYRIPTGRSVVRHMWSKGSQYLRKMGTVILVASVLIWALGYFPRPSQTQQETMAHTPEAAAEWQAENSYIGRLGHTIEPVIRPLGFDWKIGVSLLSGLAAKEIVVSTMAVLNTPVAVADSAGSGVPDVAVQASDVEEESAEVDRALVRSLQNQRYTSGSKAGQPVYTPLVAYGMMIFILLYFPCIAAIAAIRKEAGWKWAAFTVIYTTLLAWVVAWGIFQIGSRLIG</sequence>
<evidence type="ECO:0000256" key="2">
    <source>
        <dbReference type="ARBA" id="ARBA00022448"/>
    </source>
</evidence>
<dbReference type="InterPro" id="IPR008988">
    <property type="entry name" value="Transcriptional_repressor_C"/>
</dbReference>
<feature type="transmembrane region" description="Helical" evidence="16">
    <location>
        <begin position="535"/>
        <end position="561"/>
    </location>
</feature>
<dbReference type="NCBIfam" id="TIGR00437">
    <property type="entry name" value="feoB"/>
    <property type="match status" value="1"/>
</dbReference>
<dbReference type="Gene3D" id="2.30.30.90">
    <property type="match status" value="1"/>
</dbReference>
<feature type="binding site" evidence="14">
    <location>
        <begin position="225"/>
        <end position="228"/>
    </location>
    <ligand>
        <name>GTP</name>
        <dbReference type="ChEBI" id="CHEBI:37565"/>
        <label>1</label>
    </ligand>
</feature>
<feature type="binding site" evidence="14">
    <location>
        <begin position="165"/>
        <end position="168"/>
    </location>
    <ligand>
        <name>GTP</name>
        <dbReference type="ChEBI" id="CHEBI:37565"/>
        <label>1</label>
    </ligand>
</feature>
<evidence type="ECO:0000256" key="3">
    <source>
        <dbReference type="ARBA" id="ARBA00022475"/>
    </source>
</evidence>
<dbReference type="InterPro" id="IPR011640">
    <property type="entry name" value="Fe2_transport_prot_B_C"/>
</dbReference>
<evidence type="ECO:0000256" key="13">
    <source>
        <dbReference type="NCBIfam" id="TIGR00437"/>
    </source>
</evidence>
<dbReference type="InterPro" id="IPR003373">
    <property type="entry name" value="Fe2_transport_prot-B"/>
</dbReference>
<keyword evidence="9" id="KW-0406">Ion transport</keyword>
<evidence type="ECO:0000256" key="8">
    <source>
        <dbReference type="ARBA" id="ARBA00023004"/>
    </source>
</evidence>
<dbReference type="InterPro" id="IPR011642">
    <property type="entry name" value="Gate_dom"/>
</dbReference>
<keyword evidence="6 14" id="KW-0547">Nucleotide-binding</keyword>
<gene>
    <name evidence="18" type="primary">feoB</name>
    <name evidence="18" type="ORF">H9888_06850</name>
</gene>
<dbReference type="InterPro" id="IPR030389">
    <property type="entry name" value="G_FEOB_dom"/>
</dbReference>
<evidence type="ECO:0000256" key="9">
    <source>
        <dbReference type="ARBA" id="ARBA00023065"/>
    </source>
</evidence>
<dbReference type="InterPro" id="IPR005225">
    <property type="entry name" value="Small_GTP-bd"/>
</dbReference>
<feature type="binding site" evidence="14">
    <location>
        <begin position="144"/>
        <end position="148"/>
    </location>
    <ligand>
        <name>GTP</name>
        <dbReference type="ChEBI" id="CHEBI:37565"/>
        <label>1</label>
    </ligand>
</feature>
<dbReference type="InterPro" id="IPR038157">
    <property type="entry name" value="FeoA_core_dom"/>
</dbReference>
<keyword evidence="10 14" id="KW-0342">GTP-binding</keyword>
<keyword evidence="5 16" id="KW-0812">Transmembrane</keyword>
<dbReference type="GO" id="GO:0015093">
    <property type="term" value="F:ferrous iron transmembrane transporter activity"/>
    <property type="evidence" value="ECO:0007669"/>
    <property type="project" value="UniProtKB-UniRule"/>
</dbReference>
<dbReference type="PANTHER" id="PTHR43185:SF1">
    <property type="entry name" value="FE(2+) TRANSPORTER FEOB"/>
    <property type="match status" value="1"/>
</dbReference>
<evidence type="ECO:0000256" key="12">
    <source>
        <dbReference type="ARBA" id="ARBA00031200"/>
    </source>
</evidence>
<evidence type="ECO:0000259" key="17">
    <source>
        <dbReference type="PROSITE" id="PS51711"/>
    </source>
</evidence>
<dbReference type="GO" id="GO:0046914">
    <property type="term" value="F:transition metal ion binding"/>
    <property type="evidence" value="ECO:0007669"/>
    <property type="project" value="InterPro"/>
</dbReference>
<keyword evidence="15" id="KW-0479">Metal-binding</keyword>
<evidence type="ECO:0000256" key="11">
    <source>
        <dbReference type="ARBA" id="ARBA00023136"/>
    </source>
</evidence>
<evidence type="ECO:0000256" key="7">
    <source>
        <dbReference type="ARBA" id="ARBA00022989"/>
    </source>
</evidence>
<dbReference type="GO" id="GO:0005886">
    <property type="term" value="C:plasma membrane"/>
    <property type="evidence" value="ECO:0007669"/>
    <property type="project" value="UniProtKB-SubCell"/>
</dbReference>
<dbReference type="InterPro" id="IPR027417">
    <property type="entry name" value="P-loop_NTPase"/>
</dbReference>
<keyword evidence="7 16" id="KW-1133">Transmembrane helix</keyword>
<dbReference type="PROSITE" id="PS51711">
    <property type="entry name" value="G_FEOB"/>
    <property type="match status" value="1"/>
</dbReference>
<evidence type="ECO:0000256" key="10">
    <source>
        <dbReference type="ARBA" id="ARBA00023134"/>
    </source>
</evidence>
<feature type="transmembrane region" description="Helical" evidence="16">
    <location>
        <begin position="773"/>
        <end position="796"/>
    </location>
</feature>
<comment type="function">
    <text evidence="16">Probable transporter of a GTP-driven Fe(2+) uptake system.</text>
</comment>
<protein>
    <recommendedName>
        <fullName evidence="12 13">Ferrous iron transport protein B</fullName>
    </recommendedName>
</protein>
<dbReference type="Pfam" id="PF02421">
    <property type="entry name" value="FeoB_N"/>
    <property type="match status" value="1"/>
</dbReference>
<dbReference type="Pfam" id="PF04023">
    <property type="entry name" value="FeoA"/>
    <property type="match status" value="1"/>
</dbReference>
<evidence type="ECO:0000256" key="5">
    <source>
        <dbReference type="ARBA" id="ARBA00022692"/>
    </source>
</evidence>
<keyword evidence="4 16" id="KW-0410">Iron transport</keyword>
<evidence type="ECO:0000256" key="4">
    <source>
        <dbReference type="ARBA" id="ARBA00022496"/>
    </source>
</evidence>
<dbReference type="EMBL" id="DXHL01000032">
    <property type="protein sequence ID" value="HIW11198.1"/>
    <property type="molecule type" value="Genomic_DNA"/>
</dbReference>
<evidence type="ECO:0000256" key="15">
    <source>
        <dbReference type="PIRSR" id="PIRSR603373-2"/>
    </source>
</evidence>
<comment type="subcellular location">
    <subcellularLocation>
        <location evidence="16">Cell inner membrane</location>
        <topology evidence="16">Multi-pass membrane protein</topology>
    </subcellularLocation>
    <subcellularLocation>
        <location evidence="1">Cell membrane</location>
        <topology evidence="1">Multi-pass membrane protein</topology>
    </subcellularLocation>
</comment>
<evidence type="ECO:0000256" key="1">
    <source>
        <dbReference type="ARBA" id="ARBA00004651"/>
    </source>
</evidence>
<dbReference type="SMART" id="SM00899">
    <property type="entry name" value="FeoA"/>
    <property type="match status" value="1"/>
</dbReference>
<dbReference type="SUPFAM" id="SSF50037">
    <property type="entry name" value="C-terminal domain of transcriptional repressors"/>
    <property type="match status" value="1"/>
</dbReference>
<dbReference type="SUPFAM" id="SSF52540">
    <property type="entry name" value="P-loop containing nucleoside triphosphate hydrolases"/>
    <property type="match status" value="1"/>
</dbReference>
<feature type="binding site" evidence="15">
    <location>
        <position position="130"/>
    </location>
    <ligand>
        <name>Mg(2+)</name>
        <dbReference type="ChEBI" id="CHEBI:18420"/>
        <label>2</label>
    </ligand>
</feature>
<feature type="transmembrane region" description="Helical" evidence="16">
    <location>
        <begin position="401"/>
        <end position="421"/>
    </location>
</feature>
<keyword evidence="15" id="KW-0460">Magnesium</keyword>
<evidence type="ECO:0000256" key="16">
    <source>
        <dbReference type="RuleBase" id="RU362098"/>
    </source>
</evidence>
<comment type="caution">
    <text evidence="18">The sequence shown here is derived from an EMBL/GenBank/DDBJ whole genome shotgun (WGS) entry which is preliminary data.</text>
</comment>
<dbReference type="InterPro" id="IPR007167">
    <property type="entry name" value="Fe-transptr_FeoA-like"/>
</dbReference>
<feature type="binding site" evidence="14">
    <location>
        <begin position="119"/>
        <end position="126"/>
    </location>
    <ligand>
        <name>GTP</name>
        <dbReference type="ChEBI" id="CHEBI:37565"/>
        <label>1</label>
    </ligand>
</feature>
<dbReference type="InterPro" id="IPR041069">
    <property type="entry name" value="FeoB_Cyto"/>
</dbReference>
<dbReference type="AlphaFoldDB" id="A0A9D1QDQ9"/>
<reference evidence="18" key="2">
    <citation type="submission" date="2021-04" db="EMBL/GenBank/DDBJ databases">
        <authorList>
            <person name="Gilroy R."/>
        </authorList>
    </citation>
    <scope>NUCLEOTIDE SEQUENCE</scope>
    <source>
        <strain evidence="18">ChiBcec15-1070</strain>
    </source>
</reference>
<name>A0A9D1QDQ9_9BACT</name>
<comment type="similarity">
    <text evidence="16">Belongs to the TRAFAC class TrmE-Era-EngA-EngB-Septin-like GTPase superfamily. FeoB GTPase (TC 9.A.8) family.</text>
</comment>
<dbReference type="FunFam" id="1.10.287.1770:FF:000003">
    <property type="entry name" value="Ferrous iron transport protein B"/>
    <property type="match status" value="1"/>
</dbReference>
<feature type="transmembrane region" description="Helical" evidence="16">
    <location>
        <begin position="803"/>
        <end position="823"/>
    </location>
</feature>
<dbReference type="NCBIfam" id="TIGR00231">
    <property type="entry name" value="small_GTP"/>
    <property type="match status" value="1"/>
</dbReference>
<keyword evidence="3" id="KW-1003">Cell membrane</keyword>
<feature type="transmembrane region" description="Helical" evidence="16">
    <location>
        <begin position="452"/>
        <end position="481"/>
    </location>
</feature>
<feature type="transmembrane region" description="Helical" evidence="16">
    <location>
        <begin position="501"/>
        <end position="523"/>
    </location>
</feature>